<gene>
    <name evidence="2" type="ORF">ATANTOWER_012409</name>
</gene>
<sequence>MHTSCSSSSSSSSFCSPPRVQPVRRSLPENNIQIRSDASVQRDSGAFPRLLLLPGSEHPQRRTDSSPGRETVIRLRPQVHL</sequence>
<dbReference type="EMBL" id="JAHUTI010010100">
    <property type="protein sequence ID" value="MED6235006.1"/>
    <property type="molecule type" value="Genomic_DNA"/>
</dbReference>
<organism evidence="2 3">
    <name type="scientific">Ataeniobius toweri</name>
    <dbReference type="NCBI Taxonomy" id="208326"/>
    <lineage>
        <taxon>Eukaryota</taxon>
        <taxon>Metazoa</taxon>
        <taxon>Chordata</taxon>
        <taxon>Craniata</taxon>
        <taxon>Vertebrata</taxon>
        <taxon>Euteleostomi</taxon>
        <taxon>Actinopterygii</taxon>
        <taxon>Neopterygii</taxon>
        <taxon>Teleostei</taxon>
        <taxon>Neoteleostei</taxon>
        <taxon>Acanthomorphata</taxon>
        <taxon>Ovalentaria</taxon>
        <taxon>Atherinomorphae</taxon>
        <taxon>Cyprinodontiformes</taxon>
        <taxon>Goodeidae</taxon>
        <taxon>Ataeniobius</taxon>
    </lineage>
</organism>
<evidence type="ECO:0000313" key="3">
    <source>
        <dbReference type="Proteomes" id="UP001345963"/>
    </source>
</evidence>
<protein>
    <submittedName>
        <fullName evidence="2">Uncharacterized protein</fullName>
    </submittedName>
</protein>
<name>A0ABU7AB16_9TELE</name>
<proteinExistence type="predicted"/>
<reference evidence="2 3" key="1">
    <citation type="submission" date="2021-07" db="EMBL/GenBank/DDBJ databases">
        <authorList>
            <person name="Palmer J.M."/>
        </authorList>
    </citation>
    <scope>NUCLEOTIDE SEQUENCE [LARGE SCALE GENOMIC DNA]</scope>
    <source>
        <strain evidence="2 3">AT_MEX2019</strain>
        <tissue evidence="2">Muscle</tissue>
    </source>
</reference>
<evidence type="ECO:0000313" key="2">
    <source>
        <dbReference type="EMBL" id="MED6235006.1"/>
    </source>
</evidence>
<dbReference type="Proteomes" id="UP001345963">
    <property type="component" value="Unassembled WGS sequence"/>
</dbReference>
<evidence type="ECO:0000256" key="1">
    <source>
        <dbReference type="SAM" id="MobiDB-lite"/>
    </source>
</evidence>
<feature type="compositionally biased region" description="Polar residues" evidence="1">
    <location>
        <begin position="28"/>
        <end position="42"/>
    </location>
</feature>
<feature type="region of interest" description="Disordered" evidence="1">
    <location>
        <begin position="1"/>
        <end position="81"/>
    </location>
</feature>
<accession>A0ABU7AB16</accession>
<keyword evidence="3" id="KW-1185">Reference proteome</keyword>
<feature type="compositionally biased region" description="Low complexity" evidence="1">
    <location>
        <begin position="1"/>
        <end position="16"/>
    </location>
</feature>
<comment type="caution">
    <text evidence="2">The sequence shown here is derived from an EMBL/GenBank/DDBJ whole genome shotgun (WGS) entry which is preliminary data.</text>
</comment>